<keyword evidence="2" id="KW-0472">Membrane</keyword>
<name>A0A8B6CAU8_MYTGA</name>
<feature type="region of interest" description="Disordered" evidence="1">
    <location>
        <begin position="140"/>
        <end position="203"/>
    </location>
</feature>
<organism evidence="3 4">
    <name type="scientific">Mytilus galloprovincialis</name>
    <name type="common">Mediterranean mussel</name>
    <dbReference type="NCBI Taxonomy" id="29158"/>
    <lineage>
        <taxon>Eukaryota</taxon>
        <taxon>Metazoa</taxon>
        <taxon>Spiralia</taxon>
        <taxon>Lophotrochozoa</taxon>
        <taxon>Mollusca</taxon>
        <taxon>Bivalvia</taxon>
        <taxon>Autobranchia</taxon>
        <taxon>Pteriomorphia</taxon>
        <taxon>Mytilida</taxon>
        <taxon>Mytiloidea</taxon>
        <taxon>Mytilidae</taxon>
        <taxon>Mytilinae</taxon>
        <taxon>Mytilus</taxon>
    </lineage>
</organism>
<evidence type="ECO:0000256" key="1">
    <source>
        <dbReference type="SAM" id="MobiDB-lite"/>
    </source>
</evidence>
<proteinExistence type="predicted"/>
<feature type="compositionally biased region" description="Polar residues" evidence="1">
    <location>
        <begin position="180"/>
        <end position="197"/>
    </location>
</feature>
<evidence type="ECO:0000313" key="4">
    <source>
        <dbReference type="Proteomes" id="UP000596742"/>
    </source>
</evidence>
<keyword evidence="4" id="KW-1185">Reference proteome</keyword>
<dbReference type="AlphaFoldDB" id="A0A8B6CAU8"/>
<comment type="caution">
    <text evidence="3">The sequence shown here is derived from an EMBL/GenBank/DDBJ whole genome shotgun (WGS) entry which is preliminary data.</text>
</comment>
<sequence length="203" mass="22890">METPRRTIRTSTQAPTLSQVRQTCIRSQMFSPADSGLGSSPATDTLHDVQTETMPEVRIGLVATAWIFFPNNQVVQKSQEYVMTGLIVLKGLLVCTIVLKLIWNFVLNGQESDNAPQTWSGKRRRPDHIRRKYMYSTPARTIVNESDTPYDSDEMPSYSCPIPNSPVINGQRHTEMDISGQESENKSTSTKQIQSPDFHNRSN</sequence>
<dbReference type="Proteomes" id="UP000596742">
    <property type="component" value="Unassembled WGS sequence"/>
</dbReference>
<feature type="transmembrane region" description="Helical" evidence="2">
    <location>
        <begin position="81"/>
        <end position="103"/>
    </location>
</feature>
<dbReference type="OrthoDB" id="6181557at2759"/>
<protein>
    <submittedName>
        <fullName evidence="3">Uncharacterized protein</fullName>
    </submittedName>
</protein>
<gene>
    <name evidence="3" type="ORF">MGAL_10B045527</name>
</gene>
<keyword evidence="2" id="KW-1133">Transmembrane helix</keyword>
<dbReference type="EMBL" id="UYJE01001492">
    <property type="protein sequence ID" value="VDI02625.1"/>
    <property type="molecule type" value="Genomic_DNA"/>
</dbReference>
<reference evidence="3" key="1">
    <citation type="submission" date="2018-11" db="EMBL/GenBank/DDBJ databases">
        <authorList>
            <person name="Alioto T."/>
            <person name="Alioto T."/>
        </authorList>
    </citation>
    <scope>NUCLEOTIDE SEQUENCE</scope>
</reference>
<accession>A0A8B6CAU8</accession>
<evidence type="ECO:0000256" key="2">
    <source>
        <dbReference type="SAM" id="Phobius"/>
    </source>
</evidence>
<evidence type="ECO:0000313" key="3">
    <source>
        <dbReference type="EMBL" id="VDI02625.1"/>
    </source>
</evidence>
<keyword evidence="2" id="KW-0812">Transmembrane</keyword>